<dbReference type="Gene3D" id="3.10.450.10">
    <property type="match status" value="1"/>
</dbReference>
<proteinExistence type="predicted"/>
<dbReference type="AlphaFoldDB" id="A0A816JWW7"/>
<name>A0A816JWW7_BRANA</name>
<dbReference type="Proteomes" id="UP001295469">
    <property type="component" value="Chromosome C04"/>
</dbReference>
<feature type="domain" description="Cystatin" evidence="4">
    <location>
        <begin position="23"/>
        <end position="114"/>
    </location>
</feature>
<dbReference type="GO" id="GO:0004869">
    <property type="term" value="F:cysteine-type endopeptidase inhibitor activity"/>
    <property type="evidence" value="ECO:0007669"/>
    <property type="project" value="UniProtKB-KW"/>
</dbReference>
<dbReference type="PANTHER" id="PTHR47364:SF2">
    <property type="entry name" value="CYSTEINE PROTEINASE INHIBITOR 5"/>
    <property type="match status" value="1"/>
</dbReference>
<dbReference type="SMR" id="A0A816JWW7"/>
<keyword evidence="1" id="KW-0646">Protease inhibitor</keyword>
<reference evidence="5" key="1">
    <citation type="submission" date="2021-01" db="EMBL/GenBank/DDBJ databases">
        <authorList>
            <consortium name="Genoscope - CEA"/>
            <person name="William W."/>
        </authorList>
    </citation>
    <scope>NUCLEOTIDE SEQUENCE</scope>
</reference>
<dbReference type="EMBL" id="HG994368">
    <property type="protein sequence ID" value="CAF1841149.1"/>
    <property type="molecule type" value="Genomic_DNA"/>
</dbReference>
<dbReference type="CDD" id="cd00042">
    <property type="entry name" value="CY"/>
    <property type="match status" value="1"/>
</dbReference>
<dbReference type="PANTHER" id="PTHR47364">
    <property type="entry name" value="CYSTEINE PROTEINASE INHIBITOR 5"/>
    <property type="match status" value="1"/>
</dbReference>
<dbReference type="Pfam" id="PF16845">
    <property type="entry name" value="SQAPI"/>
    <property type="match status" value="1"/>
</dbReference>
<feature type="chain" id="PRO_5032853778" evidence="3">
    <location>
        <begin position="22"/>
        <end position="120"/>
    </location>
</feature>
<evidence type="ECO:0000259" key="4">
    <source>
        <dbReference type="SMART" id="SM00043"/>
    </source>
</evidence>
<dbReference type="InterPro" id="IPR000010">
    <property type="entry name" value="Cystatin_dom"/>
</dbReference>
<feature type="signal peptide" evidence="3">
    <location>
        <begin position="1"/>
        <end position="21"/>
    </location>
</feature>
<evidence type="ECO:0000256" key="3">
    <source>
        <dbReference type="SAM" id="SignalP"/>
    </source>
</evidence>
<accession>A0A816JWW7</accession>
<dbReference type="SMART" id="SM00043">
    <property type="entry name" value="CY"/>
    <property type="match status" value="1"/>
</dbReference>
<evidence type="ECO:0000256" key="1">
    <source>
        <dbReference type="ARBA" id="ARBA00022690"/>
    </source>
</evidence>
<evidence type="ECO:0000313" key="5">
    <source>
        <dbReference type="EMBL" id="CAF1841149.1"/>
    </source>
</evidence>
<evidence type="ECO:0000256" key="2">
    <source>
        <dbReference type="ARBA" id="ARBA00022704"/>
    </source>
</evidence>
<organism evidence="5">
    <name type="scientific">Brassica napus</name>
    <name type="common">Rape</name>
    <dbReference type="NCBI Taxonomy" id="3708"/>
    <lineage>
        <taxon>Eukaryota</taxon>
        <taxon>Viridiplantae</taxon>
        <taxon>Streptophyta</taxon>
        <taxon>Embryophyta</taxon>
        <taxon>Tracheophyta</taxon>
        <taxon>Spermatophyta</taxon>
        <taxon>Magnoliopsida</taxon>
        <taxon>eudicotyledons</taxon>
        <taxon>Gunneridae</taxon>
        <taxon>Pentapetalae</taxon>
        <taxon>rosids</taxon>
        <taxon>malvids</taxon>
        <taxon>Brassicales</taxon>
        <taxon>Brassicaceae</taxon>
        <taxon>Brassiceae</taxon>
        <taxon>Brassica</taxon>
    </lineage>
</organism>
<protein>
    <submittedName>
        <fullName evidence="5">(rape) hypothetical protein</fullName>
    </submittedName>
</protein>
<dbReference type="InterPro" id="IPR046350">
    <property type="entry name" value="Cystatin_sf"/>
</dbReference>
<keyword evidence="2" id="KW-0789">Thiol protease inhibitor</keyword>
<sequence>MNKAIFLSLLSILLLPLHTFASERVGDWGPIKDLKDPHVIKIGQFAVNKYNIQSKSGLKFVNVVRGEFQVVSGVNYRFVVEANDGSNSTYKMYEAVVWEQLWMKSMNLTSFTPLLKNRFL</sequence>
<gene>
    <name evidence="5" type="ORF">DARMORV10_C04P29440.1</name>
</gene>
<keyword evidence="3" id="KW-0732">Signal</keyword>
<dbReference type="SUPFAM" id="SSF54403">
    <property type="entry name" value="Cystatin/monellin"/>
    <property type="match status" value="1"/>
</dbReference>